<dbReference type="GO" id="GO:1990904">
    <property type="term" value="C:ribonucleoprotein complex"/>
    <property type="evidence" value="ECO:0007669"/>
    <property type="project" value="UniProtKB-KW"/>
</dbReference>
<feature type="binding site" evidence="6">
    <location>
        <position position="50"/>
    </location>
    <ligand>
        <name>Zn(2+)</name>
        <dbReference type="ChEBI" id="CHEBI:29105"/>
    </ligand>
</feature>
<evidence type="ECO:0000256" key="1">
    <source>
        <dbReference type="ARBA" id="ARBA00022723"/>
    </source>
</evidence>
<feature type="domain" description="Small ribosomal subunit protein eS31" evidence="7">
    <location>
        <begin position="14"/>
        <end position="56"/>
    </location>
</feature>
<evidence type="ECO:0000256" key="5">
    <source>
        <dbReference type="ARBA" id="ARBA00023274"/>
    </source>
</evidence>
<protein>
    <recommendedName>
        <fullName evidence="6">Small ribosomal subunit protein eS31</fullName>
    </recommendedName>
</protein>
<keyword evidence="2 6" id="KW-0863">Zinc-finger</keyword>
<feature type="binding site" evidence="6">
    <location>
        <position position="53"/>
    </location>
    <ligand>
        <name>Zn(2+)</name>
        <dbReference type="ChEBI" id="CHEBI:29105"/>
    </ligand>
</feature>
<dbReference type="OMA" id="GVFMAEH"/>
<dbReference type="RefSeq" id="WP_015504333.1">
    <property type="nucleotide sequence ID" value="NZ_CAYARL010000008.1"/>
</dbReference>
<dbReference type="GO" id="GO:0006412">
    <property type="term" value="P:translation"/>
    <property type="evidence" value="ECO:0007669"/>
    <property type="project" value="UniProtKB-UniRule"/>
</dbReference>
<dbReference type="GO" id="GO:0005840">
    <property type="term" value="C:ribosome"/>
    <property type="evidence" value="ECO:0007669"/>
    <property type="project" value="UniProtKB-KW"/>
</dbReference>
<comment type="cofactor">
    <cofactor evidence="6">
        <name>Zn(2+)</name>
        <dbReference type="ChEBI" id="CHEBI:29105"/>
    </cofactor>
    <text evidence="6">Binds 1 zinc ion per subunit.</text>
</comment>
<keyword evidence="3 6" id="KW-0862">Zinc</keyword>
<evidence type="ECO:0000256" key="4">
    <source>
        <dbReference type="ARBA" id="ARBA00022980"/>
    </source>
</evidence>
<keyword evidence="5 6" id="KW-0687">Ribonucleoprotein</keyword>
<comment type="subunit">
    <text evidence="6">Part of the 30S ribosomal subunit.</text>
</comment>
<comment type="similarity">
    <text evidence="6">Belongs to the eukaryotic ribosomal protein eS31 family.</text>
</comment>
<dbReference type="HAMAP" id="MF_00777">
    <property type="entry name" value="Ribosomal_eS31"/>
    <property type="match status" value="1"/>
</dbReference>
<feature type="binding site" evidence="6">
    <location>
        <position position="32"/>
    </location>
    <ligand>
        <name>Zn(2+)</name>
        <dbReference type="ChEBI" id="CHEBI:29105"/>
    </ligand>
</feature>
<dbReference type="GO" id="GO:0003735">
    <property type="term" value="F:structural constituent of ribosome"/>
    <property type="evidence" value="ECO:0007669"/>
    <property type="project" value="InterPro"/>
</dbReference>
<dbReference type="InterPro" id="IPR022845">
    <property type="entry name" value="Ribosomal_eS31_arc"/>
</dbReference>
<dbReference type="Proteomes" id="UP000273278">
    <property type="component" value="Chromosome"/>
</dbReference>
<evidence type="ECO:0000259" key="7">
    <source>
        <dbReference type="SMART" id="SM01402"/>
    </source>
</evidence>
<dbReference type="Pfam" id="PF01599">
    <property type="entry name" value="Ribosomal_S27"/>
    <property type="match status" value="1"/>
</dbReference>
<dbReference type="GO" id="GO:0008270">
    <property type="term" value="F:zinc ion binding"/>
    <property type="evidence" value="ECO:0007669"/>
    <property type="project" value="UniProtKB-UniRule"/>
</dbReference>
<dbReference type="NCBIfam" id="NF001669">
    <property type="entry name" value="PRK00432.1"/>
    <property type="match status" value="1"/>
</dbReference>
<proteinExistence type="inferred from homology"/>
<evidence type="ECO:0000313" key="8">
    <source>
        <dbReference type="EMBL" id="AYQ54616.1"/>
    </source>
</evidence>
<dbReference type="SUPFAM" id="SSF57829">
    <property type="entry name" value="Zn-binding ribosomal proteins"/>
    <property type="match status" value="1"/>
</dbReference>
<feature type="binding site" evidence="6">
    <location>
        <position position="35"/>
    </location>
    <ligand>
        <name>Zn(2+)</name>
        <dbReference type="ChEBI" id="CHEBI:29105"/>
    </ligand>
</feature>
<dbReference type="InterPro" id="IPR002906">
    <property type="entry name" value="Ribosomal_eS31"/>
</dbReference>
<evidence type="ECO:0000256" key="3">
    <source>
        <dbReference type="ARBA" id="ARBA00022833"/>
    </source>
</evidence>
<dbReference type="EMBL" id="CP017686">
    <property type="protein sequence ID" value="AYQ54616.1"/>
    <property type="molecule type" value="Genomic_DNA"/>
</dbReference>
<keyword evidence="1 6" id="KW-0479">Metal-binding</keyword>
<reference evidence="8 9" key="1">
    <citation type="submission" date="2016-10" db="EMBL/GenBank/DDBJ databases">
        <title>Complete genome of the TMA-utilizing, human hosted archaeon Methanomethylophilus alvus Gen. nov, sp. nov., strain Mx-05, derived from a pure culture.</title>
        <authorList>
            <person name="Brugere J.-F."/>
            <person name="Ben Hania W."/>
            <person name="Chaudhary P.P."/>
            <person name="Gaci N."/>
            <person name="Borrel G."/>
            <person name="Cao Van Tuat L."/>
            <person name="Fardeau M.-L."/>
            <person name="Harris H.M.B."/>
            <person name="O'Toole P.W."/>
            <person name="Ollivier B."/>
        </authorList>
    </citation>
    <scope>NUCLEOTIDE SEQUENCE [LARGE SCALE GENOMIC DNA]</scope>
    <source>
        <strain evidence="8 9">Mx-05</strain>
    </source>
</reference>
<dbReference type="SMART" id="SM01402">
    <property type="entry name" value="Ribosomal_S27"/>
    <property type="match status" value="1"/>
</dbReference>
<evidence type="ECO:0000313" key="9">
    <source>
        <dbReference type="Proteomes" id="UP000273278"/>
    </source>
</evidence>
<dbReference type="Gene3D" id="6.20.50.180">
    <property type="match status" value="1"/>
</dbReference>
<evidence type="ECO:0000256" key="2">
    <source>
        <dbReference type="ARBA" id="ARBA00022771"/>
    </source>
</evidence>
<dbReference type="InterPro" id="IPR011332">
    <property type="entry name" value="Ribosomal_zn-bd"/>
</dbReference>
<name>A0A3G3IFH7_9ARCH</name>
<accession>A0A3G3IFH7</accession>
<organism evidence="8 9">
    <name type="scientific">Methanomethylophilus alvi</name>
    <dbReference type="NCBI Taxonomy" id="1291540"/>
    <lineage>
        <taxon>Archaea</taxon>
        <taxon>Methanobacteriati</taxon>
        <taxon>Thermoplasmatota</taxon>
        <taxon>Thermoplasmata</taxon>
        <taxon>Methanomassiliicoccales</taxon>
        <taxon>Methanomethylophilaceae</taxon>
        <taxon>Methanomethylophilus</taxon>
    </lineage>
</organism>
<gene>
    <name evidence="6" type="primary">rps27ae</name>
    <name evidence="8" type="ORF">BKD89_02175</name>
</gene>
<sequence length="62" mass="6848">MAKKEAAPKKEASKRDAYTVEGDKLVRTKPVCPKCGPGVFMAVHKDRVSCGKCGYTEFNKKE</sequence>
<dbReference type="GeneID" id="41321236"/>
<comment type="caution">
    <text evidence="6">Lacks conserved residue(s) required for the propagation of feature annotation.</text>
</comment>
<evidence type="ECO:0000256" key="6">
    <source>
        <dbReference type="HAMAP-Rule" id="MF_00777"/>
    </source>
</evidence>
<keyword evidence="4 6" id="KW-0689">Ribosomal protein</keyword>
<dbReference type="AlphaFoldDB" id="A0A3G3IFH7"/>